<reference evidence="1 2" key="1">
    <citation type="submission" date="2016-10" db="EMBL/GenBank/DDBJ databases">
        <authorList>
            <person name="de Groot N.N."/>
        </authorList>
    </citation>
    <scope>NUCLEOTIDE SEQUENCE [LARGE SCALE GENOMIC DNA]</scope>
    <source>
        <strain evidence="1 2">AR32</strain>
    </source>
</reference>
<dbReference type="RefSeq" id="WP_181020764.1">
    <property type="nucleotide sequence ID" value="NZ_FNUV01000002.1"/>
</dbReference>
<gene>
    <name evidence="1" type="ORF">SAMN05216354_0928</name>
</gene>
<organism evidence="1 2">
    <name type="scientific">Xylanibacter ruminicola</name>
    <name type="common">Prevotella ruminicola</name>
    <dbReference type="NCBI Taxonomy" id="839"/>
    <lineage>
        <taxon>Bacteria</taxon>
        <taxon>Pseudomonadati</taxon>
        <taxon>Bacteroidota</taxon>
        <taxon>Bacteroidia</taxon>
        <taxon>Bacteroidales</taxon>
        <taxon>Prevotellaceae</taxon>
        <taxon>Xylanibacter</taxon>
    </lineage>
</organism>
<sequence length="50" mass="5715">MAGWAFLDDSTQEFGRYYLSVPQIFSIFAAEIEDANKNEQKTNPVIMQSL</sequence>
<evidence type="ECO:0000313" key="2">
    <source>
        <dbReference type="Proteomes" id="UP000236735"/>
    </source>
</evidence>
<proteinExistence type="predicted"/>
<dbReference type="AlphaFoldDB" id="A0A1H5T8I3"/>
<protein>
    <submittedName>
        <fullName evidence="1">Uncharacterized protein</fullName>
    </submittedName>
</protein>
<dbReference type="EMBL" id="FNUV01000002">
    <property type="protein sequence ID" value="SEF59172.1"/>
    <property type="molecule type" value="Genomic_DNA"/>
</dbReference>
<name>A0A1H5T8I3_XYLRU</name>
<evidence type="ECO:0000313" key="1">
    <source>
        <dbReference type="EMBL" id="SEF59172.1"/>
    </source>
</evidence>
<accession>A0A1H5T8I3</accession>
<dbReference type="Proteomes" id="UP000236735">
    <property type="component" value="Unassembled WGS sequence"/>
</dbReference>